<organism evidence="4 5">
    <name type="scientific">Pyxicephalus adspersus</name>
    <name type="common">African bullfrog</name>
    <dbReference type="NCBI Taxonomy" id="30357"/>
    <lineage>
        <taxon>Eukaryota</taxon>
        <taxon>Metazoa</taxon>
        <taxon>Chordata</taxon>
        <taxon>Craniata</taxon>
        <taxon>Vertebrata</taxon>
        <taxon>Euteleostomi</taxon>
        <taxon>Amphibia</taxon>
        <taxon>Batrachia</taxon>
        <taxon>Anura</taxon>
        <taxon>Neobatrachia</taxon>
        <taxon>Ranoidea</taxon>
        <taxon>Pyxicephalidae</taxon>
        <taxon>Pyxicephalinae</taxon>
        <taxon>Pyxicephalus</taxon>
    </lineage>
</organism>
<keyword evidence="3" id="KW-0732">Signal</keyword>
<accession>A0AAV3ABV1</accession>
<feature type="region of interest" description="Disordered" evidence="1">
    <location>
        <begin position="157"/>
        <end position="254"/>
    </location>
</feature>
<dbReference type="Proteomes" id="UP001181693">
    <property type="component" value="Unassembled WGS sequence"/>
</dbReference>
<name>A0AAV3ABV1_PYXAD</name>
<evidence type="ECO:0000313" key="5">
    <source>
        <dbReference type="Proteomes" id="UP001181693"/>
    </source>
</evidence>
<keyword evidence="5" id="KW-1185">Reference proteome</keyword>
<keyword evidence="2" id="KW-1133">Transmembrane helix</keyword>
<keyword evidence="2" id="KW-0472">Membrane</keyword>
<protein>
    <submittedName>
        <fullName evidence="4">Uncharacterized protein</fullName>
    </submittedName>
</protein>
<evidence type="ECO:0000313" key="4">
    <source>
        <dbReference type="EMBL" id="DBA21662.1"/>
    </source>
</evidence>
<comment type="caution">
    <text evidence="4">The sequence shown here is derived from an EMBL/GenBank/DDBJ whole genome shotgun (WGS) entry which is preliminary data.</text>
</comment>
<dbReference type="EMBL" id="DYDO01000007">
    <property type="protein sequence ID" value="DBA21662.1"/>
    <property type="molecule type" value="Genomic_DNA"/>
</dbReference>
<keyword evidence="2" id="KW-0812">Transmembrane</keyword>
<feature type="signal peptide" evidence="3">
    <location>
        <begin position="1"/>
        <end position="21"/>
    </location>
</feature>
<reference evidence="4" key="1">
    <citation type="thesis" date="2020" institute="ProQuest LLC" country="789 East Eisenhower Parkway, Ann Arbor, MI, USA">
        <title>Comparative Genomics and Chromosome Evolution.</title>
        <authorList>
            <person name="Mudd A.B."/>
        </authorList>
    </citation>
    <scope>NUCLEOTIDE SEQUENCE</scope>
    <source>
        <strain evidence="4">1538</strain>
        <tissue evidence="4">Blood</tissue>
    </source>
</reference>
<evidence type="ECO:0000256" key="1">
    <source>
        <dbReference type="SAM" id="MobiDB-lite"/>
    </source>
</evidence>
<feature type="compositionally biased region" description="Basic and acidic residues" evidence="1">
    <location>
        <begin position="203"/>
        <end position="214"/>
    </location>
</feature>
<feature type="transmembrane region" description="Helical" evidence="2">
    <location>
        <begin position="57"/>
        <end position="85"/>
    </location>
</feature>
<feature type="compositionally biased region" description="Basic residues" evidence="1">
    <location>
        <begin position="215"/>
        <end position="233"/>
    </location>
</feature>
<evidence type="ECO:0000256" key="2">
    <source>
        <dbReference type="SAM" id="Phobius"/>
    </source>
</evidence>
<feature type="chain" id="PRO_5043651797" evidence="3">
    <location>
        <begin position="22"/>
        <end position="336"/>
    </location>
</feature>
<dbReference type="AlphaFoldDB" id="A0AAV3ABV1"/>
<evidence type="ECO:0000256" key="3">
    <source>
        <dbReference type="SAM" id="SignalP"/>
    </source>
</evidence>
<gene>
    <name evidence="4" type="ORF">GDO54_018267</name>
</gene>
<proteinExistence type="predicted"/>
<sequence length="336" mass="38225">MANLSMLIGILLVALLRPTFGYPIPTTAGPRDDTFYDHPFFKSNDGESYSMHKSTSYILGLIIFGALGVIFLALIFGCFITNCIFRRNNSELEKFVGILQAAGLDPYMDTEELQEVIVEIPRSESTSSTDTSAGDENPFSLKNLFYNFLFSPTKMRRGSGASLDPEDPEEYERPHASKRHKNKKEKKDKDQAKEKKHMKKKKMSDDDSHDDLPKKNKTHKKEGKKSDKKKPGKKVSSQAPRVPQKPQKHKEIIKSKLASKMKIVKPKFVSKAKALSKLKVLPKPKVPPRLKALRKPVRPVVRPKLPTFSKLKRPAKMKFPKVPKRSFFGKKKKGFW</sequence>